<evidence type="ECO:0000256" key="1">
    <source>
        <dbReference type="SAM" id="Phobius"/>
    </source>
</evidence>
<keyword evidence="1" id="KW-0812">Transmembrane</keyword>
<accession>A0A225W375</accession>
<dbReference type="InterPro" id="IPR043502">
    <property type="entry name" value="DNA/RNA_pol_sf"/>
</dbReference>
<evidence type="ECO:0000313" key="2">
    <source>
        <dbReference type="EMBL" id="OWZ11638.1"/>
    </source>
</evidence>
<protein>
    <recommendedName>
        <fullName evidence="4">Reverse transcriptase</fullName>
    </recommendedName>
</protein>
<keyword evidence="3" id="KW-1185">Reference proteome</keyword>
<comment type="caution">
    <text evidence="2">The sequence shown here is derived from an EMBL/GenBank/DDBJ whole genome shotgun (WGS) entry which is preliminary data.</text>
</comment>
<sequence>MTTNAASEWYPADVVAAIRAVHTHAIYDVLGTAPLQEAHAMCNLYQAVFRQLINEILHEIPAMLFTVYCFVNRIKARLVNAVSARRHIAVDVPPVCMRFQVEKGCTFHRCPHVHQLQTLPTEVLQWVTPHHVSPLFGHASDARDISTLSLALANPSASHIVVSDTIAKTRAEGAWPPPGASPTTYGTPSVYGIPLDKDAAPSVTPVATHARSLTSDVFQAATAPVGVQSPGGRPATSLTPDGFRSVTVPQDLLHSGPLVSEAPGAPAVRSLTSDAFSSDSAPLELDASDTLALTRDAPGAPFPVKPSASDATLASVDTSPRFRYIVAAFDRGCRLRVGRSAYAWSVVFQELNTFSHLVRRRFAPSCPGGVVPSGGPGGPAPDRINTRAMASAVETPDLQVYEVAGILRCVPADVIHALRDTAKRFDIPFPVRSAFLHAGSPPFSVPGTDADILDALISIPQLGIVGTLRLFRGQTSADPRPSKALRPWLYRMHLATYPQLELLCAIATEGIIPPWTSLSTRCGVRPLPDNYRGAESGEVVVTTKLLADYNRGRCLVAYLATLEANPGLHSSSFAMVPKKDIPLTIDGRIIHDLSAPPGDSVNDLTNSAESPDATWDPFGFIAQRVRNLRSRYTGYIIYAMISDIADAFHHVPVHADHAPAFEGRVSRSNHGIVSGIAVFGWTSSLGFFAVLGKAVRHYQRTGQSTVLGYSERFWAFQWVDDIVLIEVDIDDRLQKAEQRLRDGWDIPNELVTVPQRKIAKMRGVLENTARWKFVTMKQLDSLVGVLRHIITFIPV</sequence>
<dbReference type="OrthoDB" id="125206at2759"/>
<evidence type="ECO:0008006" key="4">
    <source>
        <dbReference type="Google" id="ProtNLM"/>
    </source>
</evidence>
<dbReference type="Proteomes" id="UP000198211">
    <property type="component" value="Unassembled WGS sequence"/>
</dbReference>
<evidence type="ECO:0000313" key="3">
    <source>
        <dbReference type="Proteomes" id="UP000198211"/>
    </source>
</evidence>
<proteinExistence type="predicted"/>
<dbReference type="EMBL" id="NBNE01002071">
    <property type="protein sequence ID" value="OWZ11638.1"/>
    <property type="molecule type" value="Genomic_DNA"/>
</dbReference>
<name>A0A225W375_9STRA</name>
<dbReference type="AlphaFoldDB" id="A0A225W375"/>
<keyword evidence="1" id="KW-1133">Transmembrane helix</keyword>
<organism evidence="2 3">
    <name type="scientific">Phytophthora megakarya</name>
    <dbReference type="NCBI Taxonomy" id="4795"/>
    <lineage>
        <taxon>Eukaryota</taxon>
        <taxon>Sar</taxon>
        <taxon>Stramenopiles</taxon>
        <taxon>Oomycota</taxon>
        <taxon>Peronosporomycetes</taxon>
        <taxon>Peronosporales</taxon>
        <taxon>Peronosporaceae</taxon>
        <taxon>Phytophthora</taxon>
    </lineage>
</organism>
<gene>
    <name evidence="2" type="ORF">PHMEG_00015312</name>
</gene>
<reference evidence="3" key="1">
    <citation type="submission" date="2017-03" db="EMBL/GenBank/DDBJ databases">
        <title>Phytopthora megakarya and P. palmivora, two closely related causual agents of cacao black pod achieved similar genome size and gene model numbers by different mechanisms.</title>
        <authorList>
            <person name="Ali S."/>
            <person name="Shao J."/>
            <person name="Larry D.J."/>
            <person name="Kronmiller B."/>
            <person name="Shen D."/>
            <person name="Strem M.D."/>
            <person name="Melnick R.L."/>
            <person name="Guiltinan M.J."/>
            <person name="Tyler B.M."/>
            <person name="Meinhardt L.W."/>
            <person name="Bailey B.A."/>
        </authorList>
    </citation>
    <scope>NUCLEOTIDE SEQUENCE [LARGE SCALE GENOMIC DNA]</scope>
    <source>
        <strain evidence="3">zdho120</strain>
    </source>
</reference>
<keyword evidence="1" id="KW-0472">Membrane</keyword>
<dbReference type="SUPFAM" id="SSF56672">
    <property type="entry name" value="DNA/RNA polymerases"/>
    <property type="match status" value="1"/>
</dbReference>
<feature type="transmembrane region" description="Helical" evidence="1">
    <location>
        <begin position="671"/>
        <end position="691"/>
    </location>
</feature>